<proteinExistence type="predicted"/>
<evidence type="ECO:0000256" key="1">
    <source>
        <dbReference type="SAM" id="SignalP"/>
    </source>
</evidence>
<name>A0A4Q2DCQ8_9AGAR</name>
<protein>
    <submittedName>
        <fullName evidence="2">Uncharacterized protein</fullName>
    </submittedName>
</protein>
<gene>
    <name evidence="2" type="ORF">EST38_g9203</name>
</gene>
<dbReference type="EMBL" id="SDEE01000415">
    <property type="protein sequence ID" value="RXW16651.1"/>
    <property type="molecule type" value="Genomic_DNA"/>
</dbReference>
<evidence type="ECO:0000313" key="3">
    <source>
        <dbReference type="Proteomes" id="UP000290288"/>
    </source>
</evidence>
<reference evidence="2 3" key="1">
    <citation type="submission" date="2019-01" db="EMBL/GenBank/DDBJ databases">
        <title>Draft genome sequence of Psathyrella aberdarensis IHI B618.</title>
        <authorList>
            <person name="Buettner E."/>
            <person name="Kellner H."/>
        </authorList>
    </citation>
    <scope>NUCLEOTIDE SEQUENCE [LARGE SCALE GENOMIC DNA]</scope>
    <source>
        <strain evidence="2 3">IHI B618</strain>
    </source>
</reference>
<feature type="signal peptide" evidence="1">
    <location>
        <begin position="1"/>
        <end position="19"/>
    </location>
</feature>
<accession>A0A4Q2DCQ8</accession>
<evidence type="ECO:0000313" key="2">
    <source>
        <dbReference type="EMBL" id="RXW16651.1"/>
    </source>
</evidence>
<dbReference type="Proteomes" id="UP000290288">
    <property type="component" value="Unassembled WGS sequence"/>
</dbReference>
<dbReference type="STRING" id="2316362.A0A4Q2DCQ8"/>
<feature type="chain" id="PRO_5020311857" evidence="1">
    <location>
        <begin position="20"/>
        <end position="216"/>
    </location>
</feature>
<comment type="caution">
    <text evidence="2">The sequence shown here is derived from an EMBL/GenBank/DDBJ whole genome shotgun (WGS) entry which is preliminary data.</text>
</comment>
<keyword evidence="3" id="KW-1185">Reference proteome</keyword>
<dbReference type="OrthoDB" id="3685327at2759"/>
<keyword evidence="1" id="KW-0732">Signal</keyword>
<sequence length="216" mass="23905">MQLRLFFVLFSILSPWVLALPSKRLNLESRSGVDLPKRDDLAASPGSSSVVARNLDKVDDRIREIVIRELLTQYSIGDLEGRDLEDVHPRWIAEAAGAAIEGLTAMGKAIKANIEKDKKLRGEYTKRVTQDAKKHFGNDMNVIVAKAGKNAGKPKGDYKHKVVTFKPDLGAPVKYNVYACKNCQYTQKGDGGRLNWSFSGKGGKRQGNTITFGKKK</sequence>
<organism evidence="2 3">
    <name type="scientific">Candolleomyces aberdarensis</name>
    <dbReference type="NCBI Taxonomy" id="2316362"/>
    <lineage>
        <taxon>Eukaryota</taxon>
        <taxon>Fungi</taxon>
        <taxon>Dikarya</taxon>
        <taxon>Basidiomycota</taxon>
        <taxon>Agaricomycotina</taxon>
        <taxon>Agaricomycetes</taxon>
        <taxon>Agaricomycetidae</taxon>
        <taxon>Agaricales</taxon>
        <taxon>Agaricineae</taxon>
        <taxon>Psathyrellaceae</taxon>
        <taxon>Candolleomyces</taxon>
    </lineage>
</organism>
<dbReference type="AlphaFoldDB" id="A0A4Q2DCQ8"/>